<reference evidence="17" key="1">
    <citation type="submission" date="2021-10" db="EMBL/GenBank/DDBJ databases">
        <title>Tamlana sargassums sp. nov., and Tamlana laminarinivorans sp. nov., two new bacteria isolated from the brown alga.</title>
        <authorList>
            <person name="Li J."/>
        </authorList>
    </citation>
    <scope>NUCLEOTIDE SEQUENCE</scope>
    <source>
        <strain evidence="17">62-3</strain>
    </source>
</reference>
<evidence type="ECO:0000256" key="8">
    <source>
        <dbReference type="ARBA" id="ARBA00023065"/>
    </source>
</evidence>
<evidence type="ECO:0000256" key="5">
    <source>
        <dbReference type="ARBA" id="ARBA00022692"/>
    </source>
</evidence>
<evidence type="ECO:0000256" key="7">
    <source>
        <dbReference type="ARBA" id="ARBA00023004"/>
    </source>
</evidence>
<dbReference type="PANTHER" id="PTHR32552:SF89">
    <property type="entry name" value="CATECHOLATE SIDEROPHORE RECEPTOR FIU"/>
    <property type="match status" value="1"/>
</dbReference>
<evidence type="ECO:0000256" key="13">
    <source>
        <dbReference type="RuleBase" id="RU003357"/>
    </source>
</evidence>
<keyword evidence="3 12" id="KW-1134">Transmembrane beta strand</keyword>
<dbReference type="InterPro" id="IPR008969">
    <property type="entry name" value="CarboxyPept-like_regulatory"/>
</dbReference>
<dbReference type="InterPro" id="IPR039426">
    <property type="entry name" value="TonB-dep_rcpt-like"/>
</dbReference>
<evidence type="ECO:0000256" key="9">
    <source>
        <dbReference type="ARBA" id="ARBA00023077"/>
    </source>
</evidence>
<dbReference type="InterPro" id="IPR032508">
    <property type="entry name" value="FecR_C"/>
</dbReference>
<dbReference type="Pfam" id="PF00593">
    <property type="entry name" value="TonB_dep_Rec_b-barrel"/>
    <property type="match status" value="1"/>
</dbReference>
<dbReference type="Pfam" id="PF16344">
    <property type="entry name" value="FecR_C"/>
    <property type="match status" value="1"/>
</dbReference>
<proteinExistence type="inferred from homology"/>
<dbReference type="EMBL" id="JAJAPX010000002">
    <property type="protein sequence ID" value="MCB4807604.1"/>
    <property type="molecule type" value="Genomic_DNA"/>
</dbReference>
<keyword evidence="7" id="KW-0408">Iron</keyword>
<keyword evidence="6" id="KW-0732">Signal</keyword>
<dbReference type="Gene3D" id="2.60.40.1120">
    <property type="entry name" value="Carboxypeptidase-like, regulatory domain"/>
    <property type="match status" value="1"/>
</dbReference>
<keyword evidence="8" id="KW-0406">Ion transport</keyword>
<protein>
    <submittedName>
        <fullName evidence="17">SusC/RagA family TonB-linked outer membrane protein</fullName>
    </submittedName>
</protein>
<keyword evidence="11 12" id="KW-0998">Cell outer membrane</keyword>
<accession>A0A9X1L6H8</accession>
<dbReference type="InterPro" id="IPR000531">
    <property type="entry name" value="Beta-barrel_TonB"/>
</dbReference>
<dbReference type="RefSeq" id="WP_226695062.1">
    <property type="nucleotide sequence ID" value="NZ_JAJAPX010000002.1"/>
</dbReference>
<keyword evidence="5 12" id="KW-0812">Transmembrane</keyword>
<dbReference type="GO" id="GO:0015344">
    <property type="term" value="F:siderophore uptake transmembrane transporter activity"/>
    <property type="evidence" value="ECO:0007669"/>
    <property type="project" value="TreeGrafter"/>
</dbReference>
<dbReference type="GO" id="GO:0009279">
    <property type="term" value="C:cell outer membrane"/>
    <property type="evidence" value="ECO:0007669"/>
    <property type="project" value="UniProtKB-SubCell"/>
</dbReference>
<feature type="domain" description="TonB-dependent receptor plug" evidence="15">
    <location>
        <begin position="215"/>
        <end position="343"/>
    </location>
</feature>
<comment type="caution">
    <text evidence="17">The sequence shown here is derived from an EMBL/GenBank/DDBJ whole genome shotgun (WGS) entry which is preliminary data.</text>
</comment>
<evidence type="ECO:0000259" key="15">
    <source>
        <dbReference type="Pfam" id="PF07715"/>
    </source>
</evidence>
<evidence type="ECO:0000256" key="11">
    <source>
        <dbReference type="ARBA" id="ARBA00023237"/>
    </source>
</evidence>
<dbReference type="InterPro" id="IPR023996">
    <property type="entry name" value="TonB-dep_OMP_SusC/RagA"/>
</dbReference>
<keyword evidence="4" id="KW-0410">Iron transport</keyword>
<dbReference type="Pfam" id="PF13715">
    <property type="entry name" value="CarbopepD_reg_2"/>
    <property type="match status" value="1"/>
</dbReference>
<feature type="domain" description="TonB-dependent receptor-like beta-barrel" evidence="14">
    <location>
        <begin position="555"/>
        <end position="921"/>
    </location>
</feature>
<sequence>MKLNLYQKRKLFPTQFLVLFMLTITLFCVSTQRIIAQNNLDKTTTSLNVKNVTLNAIFNQLEQKTPYQFSYSNAILNNKNVFTYSFTNQKLKTILDKICKDAQINYLVNGTNITLSGVTKVKVNGNVKDSQGMPIGGVNVILKGTNTGALTDFDGNYTLQVPENGTLVFSFMGMLTVEENITKNKAVYNITMQEDIIAIDEVVVTALNITREEKSLGYSVAKIESDELTKTVSGNWLNSLNGKVAGLTFTSANSGPSSSIRVSLRGDQSLNYGSNEALFVIDGVPVNSGTTATSSVSNYAQADAPVDYGDGMSDINPDDIESVSILKGPAAAALYGSRAANGAIMITTKSGRKNKGLGITVNSSITFEQAGFFPDFQTQFGNGSDMGASEYSLWELTPEMAPDGIEQARHYSRYTFGEAFDANELRYLYASKNWDDNTYTKLPWVYQDDWYTGLFQTGITTNNTVSINGNNGNGTSTRFSVTDFKNEWILPNTGFKRNTVSLAINTPVSDHIKLTAKVNYNKKTSDNMPVSGYDETNPMYALVWGFNVNSIQDWKDEYFNGRYNYANWNAGGENGMGLVFPSANSFNPYRTLYEALNTQDKNRVFGSIGLTFNILKGLTLDLRSGLDWSDEFRTQRKPHYTAGYQNGFYREQTVRVLENNNDFMLRYNNTFSNGRLGFSAMVGGNNRINEYYNNKITLSELGEEGIYHATNVPTGVNPDPYNYRSEKTVNSLYGLVSLSWDDAYFLDVTGRNDWSSTLARGNWSYFYPSVSASALLDKTFNLKTHAPWVDMLKARVSWANVGNDTSAYSLDQVYSTTSFPGGYVLPGTIPNPLIQPENVESWEAGIEAKLFKNRVSFDVTAYHSSTTNQIVSVDVDQITGATGMTINAGEISNKGLEVSANFVPVKTKDFKWDFDVTWSKNINKLVSLQDGWDASVPLQTDMGTTIGSRTYVYSYVGEEMHVLYGRGFQKAPEGATYIDENGETQDASGMHIVNSEGYPILDNSPETRIGNVNPDWRAGMVQRFKYKNLMLSATFAGQLGGNAFSVTNFALSYQGKLNNSIEGRYDGLVHNGVNAVENTDGTISYTKNTTVTNSIQTYYNTYVWNRNNTEMNTFDTSYLKLRELRLDYQLPAKLLSKIEVFNGISFGAYATNVFMITDFPQYDPDTGMLNGSNIYKGIEAMTFPMTRTYGLNVKLSF</sequence>
<dbReference type="Proteomes" id="UP001139286">
    <property type="component" value="Unassembled WGS sequence"/>
</dbReference>
<dbReference type="Pfam" id="PF07715">
    <property type="entry name" value="Plug"/>
    <property type="match status" value="1"/>
</dbReference>
<dbReference type="Gene3D" id="2.170.130.10">
    <property type="entry name" value="TonB-dependent receptor, plug domain"/>
    <property type="match status" value="1"/>
</dbReference>
<comment type="similarity">
    <text evidence="12 13">Belongs to the TonB-dependent receptor family.</text>
</comment>
<evidence type="ECO:0000313" key="17">
    <source>
        <dbReference type="EMBL" id="MCB4807604.1"/>
    </source>
</evidence>
<dbReference type="InterPro" id="IPR037066">
    <property type="entry name" value="Plug_dom_sf"/>
</dbReference>
<gene>
    <name evidence="17" type="ORF">LG651_05030</name>
</gene>
<dbReference type="PROSITE" id="PS52016">
    <property type="entry name" value="TONB_DEPENDENT_REC_3"/>
    <property type="match status" value="1"/>
</dbReference>
<dbReference type="AlphaFoldDB" id="A0A9X1L6H8"/>
<comment type="subcellular location">
    <subcellularLocation>
        <location evidence="1 12">Cell outer membrane</location>
        <topology evidence="1 12">Multi-pass membrane protein</topology>
    </subcellularLocation>
</comment>
<keyword evidence="18" id="KW-1185">Reference proteome</keyword>
<dbReference type="NCBIfam" id="TIGR04057">
    <property type="entry name" value="SusC_RagA_signa"/>
    <property type="match status" value="1"/>
</dbReference>
<organism evidence="17 18">
    <name type="scientific">Neotamlana sargassicola</name>
    <dbReference type="NCBI Taxonomy" id="2883125"/>
    <lineage>
        <taxon>Bacteria</taxon>
        <taxon>Pseudomonadati</taxon>
        <taxon>Bacteroidota</taxon>
        <taxon>Flavobacteriia</taxon>
        <taxon>Flavobacteriales</taxon>
        <taxon>Flavobacteriaceae</taxon>
        <taxon>Neotamlana</taxon>
    </lineage>
</organism>
<dbReference type="PANTHER" id="PTHR32552">
    <property type="entry name" value="FERRICHROME IRON RECEPTOR-RELATED"/>
    <property type="match status" value="1"/>
</dbReference>
<dbReference type="Gene3D" id="2.40.170.20">
    <property type="entry name" value="TonB-dependent receptor, beta-barrel domain"/>
    <property type="match status" value="1"/>
</dbReference>
<dbReference type="InterPro" id="IPR012910">
    <property type="entry name" value="Plug_dom"/>
</dbReference>
<evidence type="ECO:0000256" key="1">
    <source>
        <dbReference type="ARBA" id="ARBA00004571"/>
    </source>
</evidence>
<keyword evidence="10 12" id="KW-0472">Membrane</keyword>
<dbReference type="SUPFAM" id="SSF49464">
    <property type="entry name" value="Carboxypeptidase regulatory domain-like"/>
    <property type="match status" value="1"/>
</dbReference>
<name>A0A9X1L6H8_9FLAO</name>
<evidence type="ECO:0000256" key="12">
    <source>
        <dbReference type="PROSITE-ProRule" id="PRU01360"/>
    </source>
</evidence>
<evidence type="ECO:0000256" key="4">
    <source>
        <dbReference type="ARBA" id="ARBA00022496"/>
    </source>
</evidence>
<evidence type="ECO:0000259" key="16">
    <source>
        <dbReference type="Pfam" id="PF16344"/>
    </source>
</evidence>
<dbReference type="InterPro" id="IPR036942">
    <property type="entry name" value="Beta-barrel_TonB_sf"/>
</dbReference>
<evidence type="ECO:0000256" key="6">
    <source>
        <dbReference type="ARBA" id="ARBA00022729"/>
    </source>
</evidence>
<keyword evidence="2 12" id="KW-0813">Transport</keyword>
<evidence type="ECO:0000256" key="10">
    <source>
        <dbReference type="ARBA" id="ARBA00023136"/>
    </source>
</evidence>
<evidence type="ECO:0000256" key="3">
    <source>
        <dbReference type="ARBA" id="ARBA00022452"/>
    </source>
</evidence>
<dbReference type="InterPro" id="IPR023997">
    <property type="entry name" value="TonB-dep_OMP_SusC/RagA_CS"/>
</dbReference>
<feature type="domain" description="Protein FecR C-terminal" evidence="16">
    <location>
        <begin position="47"/>
        <end position="115"/>
    </location>
</feature>
<dbReference type="Gene3D" id="3.55.50.30">
    <property type="match status" value="1"/>
</dbReference>
<dbReference type="NCBIfam" id="TIGR04056">
    <property type="entry name" value="OMP_RagA_SusC"/>
    <property type="match status" value="1"/>
</dbReference>
<dbReference type="SUPFAM" id="SSF56935">
    <property type="entry name" value="Porins"/>
    <property type="match status" value="1"/>
</dbReference>
<keyword evidence="9 13" id="KW-0798">TonB box</keyword>
<evidence type="ECO:0000313" key="18">
    <source>
        <dbReference type="Proteomes" id="UP001139286"/>
    </source>
</evidence>
<evidence type="ECO:0000256" key="2">
    <source>
        <dbReference type="ARBA" id="ARBA00022448"/>
    </source>
</evidence>
<evidence type="ECO:0000259" key="14">
    <source>
        <dbReference type="Pfam" id="PF00593"/>
    </source>
</evidence>